<evidence type="ECO:0000313" key="3">
    <source>
        <dbReference type="Proteomes" id="UP000509704"/>
    </source>
</evidence>
<reference evidence="2 3" key="1">
    <citation type="submission" date="2020-07" db="EMBL/GenBank/DDBJ databases">
        <title>The yeast mating-type switching endonuclease HO is a domesticated member of an unorthodox homing genetic element family.</title>
        <authorList>
            <person name="Coughlan A.Y."/>
            <person name="Lombardi L."/>
            <person name="Braun-Galleani S."/>
            <person name="Martos A.R."/>
            <person name="Galeote V."/>
            <person name="Bigey F."/>
            <person name="Dequin S."/>
            <person name="Byrne K.P."/>
            <person name="Wolfe K.H."/>
        </authorList>
    </citation>
    <scope>NUCLEOTIDE SEQUENCE [LARGE SCALE GENOMIC DNA]</scope>
    <source>
        <strain evidence="2 3">NRRL Y-6702</strain>
    </source>
</reference>
<dbReference type="PANTHER" id="PTHR28047">
    <property type="entry name" value="PROTEIN DCG1"/>
    <property type="match status" value="1"/>
</dbReference>
<accession>A0A7H9AV17</accession>
<evidence type="ECO:0000313" key="2">
    <source>
        <dbReference type="EMBL" id="QLG70100.1"/>
    </source>
</evidence>
<dbReference type="PANTHER" id="PTHR28047:SF5">
    <property type="entry name" value="PROTEIN DCG1"/>
    <property type="match status" value="1"/>
</dbReference>
<name>A0A7H9AV17_ZYGMR</name>
<proteinExistence type="inferred from homology"/>
<dbReference type="Gene3D" id="3.40.50.12500">
    <property type="match status" value="1"/>
</dbReference>
<gene>
    <name evidence="2" type="ORF">HG535_0A00400</name>
</gene>
<dbReference type="RefSeq" id="XP_037141828.1">
    <property type="nucleotide sequence ID" value="XM_037285933.1"/>
</dbReference>
<dbReference type="GeneID" id="59233736"/>
<dbReference type="GO" id="GO:0047661">
    <property type="term" value="F:amino-acid racemase activity"/>
    <property type="evidence" value="ECO:0007669"/>
    <property type="project" value="InterPro"/>
</dbReference>
<comment type="similarity">
    <text evidence="1">Belongs to the HyuE racemase family.</text>
</comment>
<dbReference type="Proteomes" id="UP000509704">
    <property type="component" value="Chromosome 1"/>
</dbReference>
<keyword evidence="3" id="KW-1185">Reference proteome</keyword>
<protein>
    <submittedName>
        <fullName evidence="2">Uncharacterized protein</fullName>
    </submittedName>
</protein>
<dbReference type="Pfam" id="PF01177">
    <property type="entry name" value="Asp_Glu_race"/>
    <property type="match status" value="1"/>
</dbReference>
<dbReference type="InterPro" id="IPR052186">
    <property type="entry name" value="Hydantoin_racemase-like"/>
</dbReference>
<organism evidence="2 3">
    <name type="scientific">Zygotorulaspora mrakii</name>
    <name type="common">Zygosaccharomyces mrakii</name>
    <dbReference type="NCBI Taxonomy" id="42260"/>
    <lineage>
        <taxon>Eukaryota</taxon>
        <taxon>Fungi</taxon>
        <taxon>Dikarya</taxon>
        <taxon>Ascomycota</taxon>
        <taxon>Saccharomycotina</taxon>
        <taxon>Saccharomycetes</taxon>
        <taxon>Saccharomycetales</taxon>
        <taxon>Saccharomycetaceae</taxon>
        <taxon>Zygotorulaspora</taxon>
    </lineage>
</organism>
<dbReference type="AlphaFoldDB" id="A0A7H9AV17"/>
<sequence length="247" mass="26981">MVKLLVVNPNSTQSMTDEIRTSVERCLGDAEETQPPVIAVTYMTGPQGSPRQIDGLESSRESCEACLPLLQDPSSQYHYRSYDGILVACFSDHPLAAAIQALPAAPLVVGLLSCSVAFSSLALGRPFSIITSNAEWVAILDEQTQKFLTTDTISRSLWRGTVSTNLQVLELHNSSNFNRIAQRIEDYNIARLGSEVVILGCAGFSGMQYKLTNMLGGKITFVDPIVLGFQTLVTNATFLATERRRCE</sequence>
<dbReference type="OrthoDB" id="412018at2759"/>
<dbReference type="InterPro" id="IPR053714">
    <property type="entry name" value="Iso_Racemase_Enz_sf"/>
</dbReference>
<dbReference type="KEGG" id="zmk:HG535_0A00400"/>
<evidence type="ECO:0000256" key="1">
    <source>
        <dbReference type="ARBA" id="ARBA00038414"/>
    </source>
</evidence>
<dbReference type="EMBL" id="CP058604">
    <property type="protein sequence ID" value="QLG70100.1"/>
    <property type="molecule type" value="Genomic_DNA"/>
</dbReference>
<dbReference type="InterPro" id="IPR015942">
    <property type="entry name" value="Asp/Glu/hydantoin_racemase"/>
</dbReference>